<evidence type="ECO:0000313" key="5">
    <source>
        <dbReference type="Proteomes" id="UP001183648"/>
    </source>
</evidence>
<dbReference type="RefSeq" id="WP_310297361.1">
    <property type="nucleotide sequence ID" value="NZ_BAAAPS010000011.1"/>
</dbReference>
<sequence>MTAIERLSTWASSVRLPDVPDRVVALAESQVLSQLAAARAGLQHPLGQRLVAGLGRPFDGAAAQSAYVLAGLTSWLHFDDTAYAGHLSNSTATVPLAYAHALELDGEQLLTAVVVANECAARIAAAATLGRFRGQNAAHTHVAGAVAGRLAAEAAPRQQWVDALGLAFSLPPYPLLPAFLSSDAKTLSASVPVRLGLDACDAAAAGLQGHPGILEEPDGFLDRFATVPLPEAVDLDLGVRWHTDSLSFKVHPGGPGLDAAVDCASELVSRLGLLEEADVASVVVETSLYTIVVEQRAGAFVDGPRSPVHALVFHTPYAVATTLLTGSFSGPDLAPPRLDDDARWALAARVRLEHDEAMTRESLRCEVPFGEAVRQAGPRAEAWLSEVGGDWLVDLVGTPPPPSPTFDGVAKATPARVVLTLADGSVHVAERSIPVGATGDPSRDHHASLVRRKWSSVGGDEKVADLALSLRTASASDVRLMLEAALTP</sequence>
<protein>
    <submittedName>
        <fullName evidence="4">2-methylcitrate dehydratase PrpD</fullName>
    </submittedName>
</protein>
<feature type="domain" description="MmgE/PrpD N-terminal" evidence="2">
    <location>
        <begin position="5"/>
        <end position="226"/>
    </location>
</feature>
<dbReference type="InterPro" id="IPR042188">
    <property type="entry name" value="MmgE/PrpD_sf_2"/>
</dbReference>
<accession>A0ABU2BPQ5</accession>
<evidence type="ECO:0000313" key="4">
    <source>
        <dbReference type="EMBL" id="MDR7360625.1"/>
    </source>
</evidence>
<evidence type="ECO:0000259" key="3">
    <source>
        <dbReference type="Pfam" id="PF19305"/>
    </source>
</evidence>
<name>A0ABU2BPQ5_9ACTN</name>
<gene>
    <name evidence="4" type="ORF">J2S63_000178</name>
</gene>
<dbReference type="InterPro" id="IPR045337">
    <property type="entry name" value="MmgE_PrpD_C"/>
</dbReference>
<organism evidence="4 5">
    <name type="scientific">Nocardioides marmoribigeumensis</name>
    <dbReference type="NCBI Taxonomy" id="433649"/>
    <lineage>
        <taxon>Bacteria</taxon>
        <taxon>Bacillati</taxon>
        <taxon>Actinomycetota</taxon>
        <taxon>Actinomycetes</taxon>
        <taxon>Propionibacteriales</taxon>
        <taxon>Nocardioidaceae</taxon>
        <taxon>Nocardioides</taxon>
    </lineage>
</organism>
<dbReference type="EMBL" id="JAVDYG010000001">
    <property type="protein sequence ID" value="MDR7360625.1"/>
    <property type="molecule type" value="Genomic_DNA"/>
</dbReference>
<dbReference type="Proteomes" id="UP001183648">
    <property type="component" value="Unassembled WGS sequence"/>
</dbReference>
<evidence type="ECO:0000259" key="2">
    <source>
        <dbReference type="Pfam" id="PF03972"/>
    </source>
</evidence>
<comment type="caution">
    <text evidence="4">The sequence shown here is derived from an EMBL/GenBank/DDBJ whole genome shotgun (WGS) entry which is preliminary data.</text>
</comment>
<dbReference type="PANTHER" id="PTHR16943">
    <property type="entry name" value="2-METHYLCITRATE DEHYDRATASE-RELATED"/>
    <property type="match status" value="1"/>
</dbReference>
<dbReference type="InterPro" id="IPR042183">
    <property type="entry name" value="MmgE/PrpD_sf_1"/>
</dbReference>
<dbReference type="Pfam" id="PF03972">
    <property type="entry name" value="MmgE_PrpD_N"/>
    <property type="match status" value="1"/>
</dbReference>
<comment type="similarity">
    <text evidence="1">Belongs to the PrpD family.</text>
</comment>
<keyword evidence="5" id="KW-1185">Reference proteome</keyword>
<dbReference type="PANTHER" id="PTHR16943:SF8">
    <property type="entry name" value="2-METHYLCITRATE DEHYDRATASE"/>
    <property type="match status" value="1"/>
</dbReference>
<dbReference type="InterPro" id="IPR045336">
    <property type="entry name" value="MmgE_PrpD_N"/>
</dbReference>
<dbReference type="SUPFAM" id="SSF103378">
    <property type="entry name" value="2-methylcitrate dehydratase PrpD"/>
    <property type="match status" value="1"/>
</dbReference>
<dbReference type="InterPro" id="IPR005656">
    <property type="entry name" value="MmgE_PrpD"/>
</dbReference>
<proteinExistence type="inferred from homology"/>
<feature type="domain" description="MmgE/PrpD C-terminal" evidence="3">
    <location>
        <begin position="257"/>
        <end position="362"/>
    </location>
</feature>
<dbReference type="Gene3D" id="3.30.1330.120">
    <property type="entry name" value="2-methylcitrate dehydratase PrpD"/>
    <property type="match status" value="1"/>
</dbReference>
<reference evidence="4 5" key="1">
    <citation type="submission" date="2023-07" db="EMBL/GenBank/DDBJ databases">
        <title>Sequencing the genomes of 1000 actinobacteria strains.</title>
        <authorList>
            <person name="Klenk H.-P."/>
        </authorList>
    </citation>
    <scope>NUCLEOTIDE SEQUENCE [LARGE SCALE GENOMIC DNA]</scope>
    <source>
        <strain evidence="4 5">DSM 19426</strain>
    </source>
</reference>
<dbReference type="InterPro" id="IPR036148">
    <property type="entry name" value="MmgE/PrpD_sf"/>
</dbReference>
<evidence type="ECO:0000256" key="1">
    <source>
        <dbReference type="ARBA" id="ARBA00006174"/>
    </source>
</evidence>
<dbReference type="Gene3D" id="1.10.4100.10">
    <property type="entry name" value="2-methylcitrate dehydratase PrpD"/>
    <property type="match status" value="1"/>
</dbReference>
<dbReference type="Pfam" id="PF19305">
    <property type="entry name" value="MmgE_PrpD_C"/>
    <property type="match status" value="1"/>
</dbReference>